<gene>
    <name evidence="1" type="ORF">FIESC28_07355</name>
</gene>
<dbReference type="RefSeq" id="XP_031014479.1">
    <property type="nucleotide sequence ID" value="XM_031161495.1"/>
</dbReference>
<evidence type="ECO:0000313" key="2">
    <source>
        <dbReference type="Proteomes" id="UP000253153"/>
    </source>
</evidence>
<sequence length="145" mass="15527">MGAKVRERAGPVAIQIPNAAEYGSIHFILKFNGAQMSSGPNHQKKSPDSSGEALLDPCLAPFNRHPWQSTLAIPYCCSAGEGTLYNIFVPEAEAQGYIQGTPWRDGYVSSTANDTIGISLCLFSTGVNMEHLCRGVLIGPPLAYV</sequence>
<organism evidence="1 2">
    <name type="scientific">Fusarium coffeatum</name>
    <dbReference type="NCBI Taxonomy" id="231269"/>
    <lineage>
        <taxon>Eukaryota</taxon>
        <taxon>Fungi</taxon>
        <taxon>Dikarya</taxon>
        <taxon>Ascomycota</taxon>
        <taxon>Pezizomycotina</taxon>
        <taxon>Sordariomycetes</taxon>
        <taxon>Hypocreomycetidae</taxon>
        <taxon>Hypocreales</taxon>
        <taxon>Nectriaceae</taxon>
        <taxon>Fusarium</taxon>
        <taxon>Fusarium incarnatum-equiseti species complex</taxon>
    </lineage>
</organism>
<comment type="caution">
    <text evidence="1">The sequence shown here is derived from an EMBL/GenBank/DDBJ whole genome shotgun (WGS) entry which is preliminary data.</text>
</comment>
<evidence type="ECO:0000313" key="1">
    <source>
        <dbReference type="EMBL" id="RBR15420.1"/>
    </source>
</evidence>
<dbReference type="AlphaFoldDB" id="A0A366RGC2"/>
<dbReference type="GeneID" id="41996791"/>
<keyword evidence="2" id="KW-1185">Reference proteome</keyword>
<dbReference type="OrthoDB" id="5033738at2759"/>
<dbReference type="EMBL" id="QKXC01000155">
    <property type="protein sequence ID" value="RBR15420.1"/>
    <property type="molecule type" value="Genomic_DNA"/>
</dbReference>
<reference evidence="1 2" key="1">
    <citation type="submission" date="2018-06" db="EMBL/GenBank/DDBJ databases">
        <title>Fusarium incarnatum-equiseti species complex species 28.</title>
        <authorList>
            <person name="Gardiner D.M."/>
        </authorList>
    </citation>
    <scope>NUCLEOTIDE SEQUENCE [LARGE SCALE GENOMIC DNA]</scope>
    <source>
        <strain evidence="1 2">FIESC_28</strain>
    </source>
</reference>
<dbReference type="Proteomes" id="UP000253153">
    <property type="component" value="Unassembled WGS sequence"/>
</dbReference>
<protein>
    <submittedName>
        <fullName evidence="1">Uncharacterized protein</fullName>
    </submittedName>
</protein>
<name>A0A366RGC2_9HYPO</name>
<proteinExistence type="predicted"/>
<accession>A0A366RGC2</accession>